<comment type="similarity">
    <text evidence="2">Belongs to the EamA transporter family.</text>
</comment>
<dbReference type="RefSeq" id="WP_144563927.1">
    <property type="nucleotide sequence ID" value="NZ_VIVN01000003.1"/>
</dbReference>
<name>A0A561DPD9_9BACI</name>
<evidence type="ECO:0000256" key="3">
    <source>
        <dbReference type="ARBA" id="ARBA00022475"/>
    </source>
</evidence>
<dbReference type="PANTHER" id="PTHR32322">
    <property type="entry name" value="INNER MEMBRANE TRANSPORTER"/>
    <property type="match status" value="1"/>
</dbReference>
<feature type="transmembrane region" description="Helical" evidence="7">
    <location>
        <begin position="205"/>
        <end position="226"/>
    </location>
</feature>
<dbReference type="EMBL" id="VIVN01000003">
    <property type="protein sequence ID" value="TWE05231.1"/>
    <property type="molecule type" value="Genomic_DNA"/>
</dbReference>
<dbReference type="InterPro" id="IPR050638">
    <property type="entry name" value="AA-Vitamin_Transporters"/>
</dbReference>
<dbReference type="PANTHER" id="PTHR32322:SF18">
    <property type="entry name" value="S-ADENOSYLMETHIONINE_S-ADENOSYLHOMOCYSTEINE TRANSPORTER"/>
    <property type="match status" value="1"/>
</dbReference>
<feature type="transmembrane region" description="Helical" evidence="7">
    <location>
        <begin position="238"/>
        <end position="257"/>
    </location>
</feature>
<evidence type="ECO:0000313" key="9">
    <source>
        <dbReference type="EMBL" id="TWE05231.1"/>
    </source>
</evidence>
<accession>A0A561DPD9</accession>
<feature type="transmembrane region" description="Helical" evidence="7">
    <location>
        <begin position="120"/>
        <end position="138"/>
    </location>
</feature>
<dbReference type="InterPro" id="IPR000620">
    <property type="entry name" value="EamA_dom"/>
</dbReference>
<feature type="domain" description="EamA" evidence="8">
    <location>
        <begin position="146"/>
        <end position="280"/>
    </location>
</feature>
<dbReference type="InterPro" id="IPR037185">
    <property type="entry name" value="EmrE-like"/>
</dbReference>
<evidence type="ECO:0000256" key="1">
    <source>
        <dbReference type="ARBA" id="ARBA00004651"/>
    </source>
</evidence>
<feature type="transmembrane region" description="Helical" evidence="7">
    <location>
        <begin position="32"/>
        <end position="52"/>
    </location>
</feature>
<dbReference type="Proteomes" id="UP000319671">
    <property type="component" value="Unassembled WGS sequence"/>
</dbReference>
<feature type="domain" description="EamA" evidence="8">
    <location>
        <begin position="4"/>
        <end position="136"/>
    </location>
</feature>
<keyword evidence="5 7" id="KW-1133">Transmembrane helix</keyword>
<evidence type="ECO:0000256" key="5">
    <source>
        <dbReference type="ARBA" id="ARBA00022989"/>
    </source>
</evidence>
<gene>
    <name evidence="9" type="ORF">FB550_103409</name>
</gene>
<comment type="caution">
    <text evidence="9">The sequence shown here is derived from an EMBL/GenBank/DDBJ whole genome shotgun (WGS) entry which is preliminary data.</text>
</comment>
<dbReference type="Gene3D" id="1.10.3730.20">
    <property type="match status" value="1"/>
</dbReference>
<protein>
    <submittedName>
        <fullName evidence="9">Drug/metabolite transporter (DMT)-like permease</fullName>
    </submittedName>
</protein>
<keyword evidence="10" id="KW-1185">Reference proteome</keyword>
<dbReference type="AlphaFoldDB" id="A0A561DPD9"/>
<reference evidence="9 10" key="1">
    <citation type="submission" date="2019-06" db="EMBL/GenBank/DDBJ databases">
        <title>Sorghum-associated microbial communities from plants grown in Nebraska, USA.</title>
        <authorList>
            <person name="Schachtman D."/>
        </authorList>
    </citation>
    <scope>NUCLEOTIDE SEQUENCE [LARGE SCALE GENOMIC DNA]</scope>
    <source>
        <strain evidence="9 10">2482</strain>
    </source>
</reference>
<feature type="transmembrane region" description="Helical" evidence="7">
    <location>
        <begin position="269"/>
        <end position="287"/>
    </location>
</feature>
<feature type="transmembrane region" description="Helical" evidence="7">
    <location>
        <begin position="94"/>
        <end position="113"/>
    </location>
</feature>
<evidence type="ECO:0000256" key="6">
    <source>
        <dbReference type="ARBA" id="ARBA00023136"/>
    </source>
</evidence>
<proteinExistence type="inferred from homology"/>
<comment type="subcellular location">
    <subcellularLocation>
        <location evidence="1">Cell membrane</location>
        <topology evidence="1">Multi-pass membrane protein</topology>
    </subcellularLocation>
</comment>
<dbReference type="SUPFAM" id="SSF103481">
    <property type="entry name" value="Multidrug resistance efflux transporter EmrE"/>
    <property type="match status" value="2"/>
</dbReference>
<keyword evidence="6 7" id="KW-0472">Membrane</keyword>
<evidence type="ECO:0000256" key="4">
    <source>
        <dbReference type="ARBA" id="ARBA00022692"/>
    </source>
</evidence>
<dbReference type="Pfam" id="PF00892">
    <property type="entry name" value="EamA"/>
    <property type="match status" value="2"/>
</dbReference>
<evidence type="ECO:0000313" key="10">
    <source>
        <dbReference type="Proteomes" id="UP000319671"/>
    </source>
</evidence>
<evidence type="ECO:0000256" key="2">
    <source>
        <dbReference type="ARBA" id="ARBA00007362"/>
    </source>
</evidence>
<keyword evidence="4 7" id="KW-0812">Transmembrane</keyword>
<evidence type="ECO:0000256" key="7">
    <source>
        <dbReference type="SAM" id="Phobius"/>
    </source>
</evidence>
<sequence>MAKSYLILLTCVLIWAGNYLARQFLLKEFSPYFLSAFSLTVISIFFLAMGLITKCFVRLKRREFLLFCFAGLIGLVANQIFLFTGLKYSTATNASLIFSMSPLITAGLAALFLKEKITPQMIAGSVIAIIGLYFVLSIKGKLVLGLGDLLLLGGTITFSCNLIFVRLLSNRLSPFIITSYSFFVAAIIFDPFILIGTQIDWNHTVWVWLFGVMSVLIGQGITSMLWNKAMNNLGAAKSAIVLNLQPIMTMLLDFWIYQNPLTIKKLFGALLVFAGILLSTVKIGTILKKIGIAEKQATEANEIVDKR</sequence>
<feature type="transmembrane region" description="Helical" evidence="7">
    <location>
        <begin position="64"/>
        <end position="82"/>
    </location>
</feature>
<keyword evidence="3" id="KW-1003">Cell membrane</keyword>
<evidence type="ECO:0000259" key="8">
    <source>
        <dbReference type="Pfam" id="PF00892"/>
    </source>
</evidence>
<feature type="transmembrane region" description="Helical" evidence="7">
    <location>
        <begin position="180"/>
        <end position="199"/>
    </location>
</feature>
<feature type="transmembrane region" description="Helical" evidence="7">
    <location>
        <begin position="150"/>
        <end position="168"/>
    </location>
</feature>
<organism evidence="9 10">
    <name type="scientific">Neobacillus bataviensis</name>
    <dbReference type="NCBI Taxonomy" id="220685"/>
    <lineage>
        <taxon>Bacteria</taxon>
        <taxon>Bacillati</taxon>
        <taxon>Bacillota</taxon>
        <taxon>Bacilli</taxon>
        <taxon>Bacillales</taxon>
        <taxon>Bacillaceae</taxon>
        <taxon>Neobacillus</taxon>
    </lineage>
</organism>
<dbReference type="GO" id="GO:0005886">
    <property type="term" value="C:plasma membrane"/>
    <property type="evidence" value="ECO:0007669"/>
    <property type="project" value="UniProtKB-SubCell"/>
</dbReference>